<dbReference type="InterPro" id="IPR005229">
    <property type="entry name" value="YicC/YloC-like"/>
</dbReference>
<dbReference type="GO" id="GO:0016787">
    <property type="term" value="F:hydrolase activity"/>
    <property type="evidence" value="ECO:0007669"/>
    <property type="project" value="UniProtKB-KW"/>
</dbReference>
<keyword evidence="3" id="KW-0255">Endonuclease</keyword>
<feature type="domain" description="Endoribonuclease YicC-like C-terminal" evidence="7">
    <location>
        <begin position="182"/>
        <end position="295"/>
    </location>
</feature>
<comment type="caution">
    <text evidence="8">The sequence shown here is derived from an EMBL/GenBank/DDBJ whole genome shotgun (WGS) entry which is preliminary data.</text>
</comment>
<dbReference type="Proteomes" id="UP000271925">
    <property type="component" value="Unassembled WGS sequence"/>
</dbReference>
<evidence type="ECO:0000313" key="9">
    <source>
        <dbReference type="Proteomes" id="UP000271925"/>
    </source>
</evidence>
<evidence type="ECO:0000259" key="7">
    <source>
        <dbReference type="Pfam" id="PF08340"/>
    </source>
</evidence>
<evidence type="ECO:0000256" key="4">
    <source>
        <dbReference type="ARBA" id="ARBA00022801"/>
    </source>
</evidence>
<comment type="cofactor">
    <cofactor evidence="1">
        <name>a divalent metal cation</name>
        <dbReference type="ChEBI" id="CHEBI:60240"/>
    </cofactor>
</comment>
<comment type="similarity">
    <text evidence="5">Belongs to the YicC/YloC family.</text>
</comment>
<dbReference type="NCBIfam" id="TIGR00255">
    <property type="entry name" value="YicC/YloC family endoribonuclease"/>
    <property type="match status" value="1"/>
</dbReference>
<dbReference type="PANTHER" id="PTHR30636:SF3">
    <property type="entry name" value="UPF0701 PROTEIN YICC"/>
    <property type="match status" value="1"/>
</dbReference>
<name>A0A3P1BNB1_9BACT</name>
<dbReference type="PANTHER" id="PTHR30636">
    <property type="entry name" value="UPF0701 PROTEIN YICC"/>
    <property type="match status" value="1"/>
</dbReference>
<dbReference type="InterPro" id="IPR013551">
    <property type="entry name" value="YicC-like_C"/>
</dbReference>
<dbReference type="Pfam" id="PF03755">
    <property type="entry name" value="YicC-like_N"/>
    <property type="match status" value="1"/>
</dbReference>
<dbReference type="EMBL" id="RQJO01000009">
    <property type="protein sequence ID" value="RRB02630.1"/>
    <property type="molecule type" value="Genomic_DNA"/>
</dbReference>
<evidence type="ECO:0000256" key="1">
    <source>
        <dbReference type="ARBA" id="ARBA00001968"/>
    </source>
</evidence>
<dbReference type="GO" id="GO:0004521">
    <property type="term" value="F:RNA endonuclease activity"/>
    <property type="evidence" value="ECO:0007669"/>
    <property type="project" value="InterPro"/>
</dbReference>
<keyword evidence="4" id="KW-0378">Hydrolase</keyword>
<dbReference type="InterPro" id="IPR013527">
    <property type="entry name" value="YicC-like_N"/>
</dbReference>
<evidence type="ECO:0000259" key="6">
    <source>
        <dbReference type="Pfam" id="PF03755"/>
    </source>
</evidence>
<organism evidence="8 9">
    <name type="scientific">Larkinella rosea</name>
    <dbReference type="NCBI Taxonomy" id="2025312"/>
    <lineage>
        <taxon>Bacteria</taxon>
        <taxon>Pseudomonadati</taxon>
        <taxon>Bacteroidota</taxon>
        <taxon>Cytophagia</taxon>
        <taxon>Cytophagales</taxon>
        <taxon>Spirosomataceae</taxon>
        <taxon>Larkinella</taxon>
    </lineage>
</organism>
<dbReference type="Pfam" id="PF08340">
    <property type="entry name" value="YicC-like_C"/>
    <property type="match status" value="1"/>
</dbReference>
<keyword evidence="9" id="KW-1185">Reference proteome</keyword>
<evidence type="ECO:0000313" key="8">
    <source>
        <dbReference type="EMBL" id="RRB02630.1"/>
    </source>
</evidence>
<feature type="domain" description="Endoribonuclease YicC-like N-terminal" evidence="6">
    <location>
        <begin position="2"/>
        <end position="160"/>
    </location>
</feature>
<dbReference type="RefSeq" id="WP_124876793.1">
    <property type="nucleotide sequence ID" value="NZ_RQJO01000009.1"/>
</dbReference>
<dbReference type="AlphaFoldDB" id="A0A3P1BNB1"/>
<reference evidence="8 9" key="1">
    <citation type="submission" date="2018-11" db="EMBL/GenBank/DDBJ databases">
        <authorList>
            <person name="Zhou Z."/>
            <person name="Wang G."/>
        </authorList>
    </citation>
    <scope>NUCLEOTIDE SEQUENCE [LARGE SCALE GENOMIC DNA]</scope>
    <source>
        <strain evidence="8 9">KCTC52004</strain>
    </source>
</reference>
<dbReference type="OrthoDB" id="9771229at2"/>
<evidence type="ECO:0000256" key="2">
    <source>
        <dbReference type="ARBA" id="ARBA00022722"/>
    </source>
</evidence>
<evidence type="ECO:0000256" key="3">
    <source>
        <dbReference type="ARBA" id="ARBA00022759"/>
    </source>
</evidence>
<proteinExistence type="inferred from homology"/>
<accession>A0A3P1BNB1</accession>
<gene>
    <name evidence="8" type="ORF">EHT25_19470</name>
</gene>
<protein>
    <submittedName>
        <fullName evidence="8">YicC family protein</fullName>
    </submittedName>
</protein>
<sequence>MLKSMTGFGSATQEANGLTVTAEVKTLNSKFLDIYCRLPRVFSDKEVELRNLLTQKLERGKVELSLNVTRLTDVRPGVTVNRPLIEAYLKDLRETSQGLLLDVSDGDLFKLALQQPNAFNSEASSASDTAASDWELILLTALEAIRKCDEFRQQEGNGLEVKFREYIQIITDRLTLIEVQDVKRIPAVRERVRNMVVELMGNDEFDQNRFEQELIYYIEKFDISEEKVRLKNHLSYFQEVLSAEEANGKKLNFIAQEIGREINTIGSKANDAAIQRLVVQMKDELEKIKEQTLNVI</sequence>
<evidence type="ECO:0000256" key="5">
    <source>
        <dbReference type="ARBA" id="ARBA00035648"/>
    </source>
</evidence>
<keyword evidence="2" id="KW-0540">Nuclease</keyword>